<comment type="caution">
    <text evidence="1">The sequence shown here is derived from an EMBL/GenBank/DDBJ whole genome shotgun (WGS) entry which is preliminary data.</text>
</comment>
<dbReference type="SUPFAM" id="SSF81901">
    <property type="entry name" value="HCP-like"/>
    <property type="match status" value="1"/>
</dbReference>
<evidence type="ECO:0008006" key="3">
    <source>
        <dbReference type="Google" id="ProtNLM"/>
    </source>
</evidence>
<dbReference type="InterPro" id="IPR011990">
    <property type="entry name" value="TPR-like_helical_dom_sf"/>
</dbReference>
<evidence type="ECO:0000313" key="1">
    <source>
        <dbReference type="EMBL" id="MBB5895980.1"/>
    </source>
</evidence>
<organism evidence="1 2">
    <name type="scientific">Kutzneria kofuensis</name>
    <dbReference type="NCBI Taxonomy" id="103725"/>
    <lineage>
        <taxon>Bacteria</taxon>
        <taxon>Bacillati</taxon>
        <taxon>Actinomycetota</taxon>
        <taxon>Actinomycetes</taxon>
        <taxon>Pseudonocardiales</taxon>
        <taxon>Pseudonocardiaceae</taxon>
        <taxon>Kutzneria</taxon>
    </lineage>
</organism>
<evidence type="ECO:0000313" key="2">
    <source>
        <dbReference type="Proteomes" id="UP000585638"/>
    </source>
</evidence>
<dbReference type="Proteomes" id="UP000585638">
    <property type="component" value="Unassembled WGS sequence"/>
</dbReference>
<protein>
    <recommendedName>
        <fullName evidence="3">Tetratricopeptide repeat protein</fullName>
    </recommendedName>
</protein>
<name>A0A7W9KNS1_9PSEU</name>
<dbReference type="EMBL" id="JACHIR010000001">
    <property type="protein sequence ID" value="MBB5895980.1"/>
    <property type="molecule type" value="Genomic_DNA"/>
</dbReference>
<accession>A0A7W9KNS1</accession>
<proteinExistence type="predicted"/>
<dbReference type="Gene3D" id="1.25.40.10">
    <property type="entry name" value="Tetratricopeptide repeat domain"/>
    <property type="match status" value="1"/>
</dbReference>
<keyword evidence="2" id="KW-1185">Reference proteome</keyword>
<dbReference type="RefSeq" id="WP_184867699.1">
    <property type="nucleotide sequence ID" value="NZ_BAAAWY010000041.1"/>
</dbReference>
<dbReference type="AlphaFoldDB" id="A0A7W9KNS1"/>
<sequence>MDPNNQVVRLIGQGMQADGEGRADDARALFEQAWDAATDDYEACLAAHYLARSQQTPEEVLQWNKVCLERADKSGDERVRAFYASMHLSLARAHTNVDDADQAREHYKLAADSLQHVPAGPHHEAARFAIARGLDSTSKSAALAELLGKLSARGDLLALGLLLPAYLRDLGTAEDRTALLMALQTVRVDRHLPEDEQEILARAVAEVTESAKG</sequence>
<gene>
    <name evidence="1" type="ORF">BJ998_007176</name>
</gene>
<reference evidence="1 2" key="1">
    <citation type="submission" date="2020-08" db="EMBL/GenBank/DDBJ databases">
        <title>Sequencing the genomes of 1000 actinobacteria strains.</title>
        <authorList>
            <person name="Klenk H.-P."/>
        </authorList>
    </citation>
    <scope>NUCLEOTIDE SEQUENCE [LARGE SCALE GENOMIC DNA]</scope>
    <source>
        <strain evidence="1 2">DSM 43851</strain>
    </source>
</reference>